<dbReference type="EMBL" id="LAZR01007803">
    <property type="protein sequence ID" value="KKM82821.1"/>
    <property type="molecule type" value="Genomic_DNA"/>
</dbReference>
<dbReference type="AlphaFoldDB" id="A0A0F9L6B0"/>
<organism evidence="1">
    <name type="scientific">marine sediment metagenome</name>
    <dbReference type="NCBI Taxonomy" id="412755"/>
    <lineage>
        <taxon>unclassified sequences</taxon>
        <taxon>metagenomes</taxon>
        <taxon>ecological metagenomes</taxon>
    </lineage>
</organism>
<sequence>MKRKKYKTKSKSKKNSKELREYAKKVKEEAGISTRRQFVNLVCIKCKEEYHIRVNNKDNWTDNMKDNYICLVCKSGNSNWRTRLERKGLL</sequence>
<reference evidence="1" key="1">
    <citation type="journal article" date="2015" name="Nature">
        <title>Complex archaea that bridge the gap between prokaryotes and eukaryotes.</title>
        <authorList>
            <person name="Spang A."/>
            <person name="Saw J.H."/>
            <person name="Jorgensen S.L."/>
            <person name="Zaremba-Niedzwiedzka K."/>
            <person name="Martijn J."/>
            <person name="Lind A.E."/>
            <person name="van Eijk R."/>
            <person name="Schleper C."/>
            <person name="Guy L."/>
            <person name="Ettema T.J."/>
        </authorList>
    </citation>
    <scope>NUCLEOTIDE SEQUENCE</scope>
</reference>
<proteinExistence type="predicted"/>
<name>A0A0F9L6B0_9ZZZZ</name>
<protein>
    <submittedName>
        <fullName evidence="1">Uncharacterized protein</fullName>
    </submittedName>
</protein>
<comment type="caution">
    <text evidence="1">The sequence shown here is derived from an EMBL/GenBank/DDBJ whole genome shotgun (WGS) entry which is preliminary data.</text>
</comment>
<gene>
    <name evidence="1" type="ORF">LCGC14_1315730</name>
</gene>
<evidence type="ECO:0000313" key="1">
    <source>
        <dbReference type="EMBL" id="KKM82821.1"/>
    </source>
</evidence>
<accession>A0A0F9L6B0</accession>